<protein>
    <recommendedName>
        <fullName evidence="6">Inactive transglutaminase fused to 7 transmembrane helices</fullName>
    </recommendedName>
</protein>
<evidence type="ECO:0000313" key="4">
    <source>
        <dbReference type="EMBL" id="QBQ55633.1"/>
    </source>
</evidence>
<keyword evidence="1" id="KW-0812">Transmembrane</keyword>
<dbReference type="Pfam" id="PF14400">
    <property type="entry name" value="Transglut_i_TM"/>
    <property type="match status" value="1"/>
</dbReference>
<feature type="transmembrane region" description="Helical" evidence="1">
    <location>
        <begin position="357"/>
        <end position="379"/>
    </location>
</feature>
<feature type="transmembrane region" description="Helical" evidence="1">
    <location>
        <begin position="446"/>
        <end position="464"/>
    </location>
</feature>
<dbReference type="InterPro" id="IPR025840">
    <property type="entry name" value="7TM_transglut"/>
</dbReference>
<reference evidence="4 5" key="1">
    <citation type="submission" date="2019-03" db="EMBL/GenBank/DDBJ databases">
        <title>The genome sequence of Nitrosococcus wardiae strain D1FHST reveals the archetypal metabolic capacity of ammonia-oxidizing Gammaproteobacteria.</title>
        <authorList>
            <person name="Wang L."/>
            <person name="Lim C.K."/>
            <person name="Hanson T.E."/>
            <person name="Dang H."/>
            <person name="Klotz M.G."/>
        </authorList>
    </citation>
    <scope>NUCLEOTIDE SEQUENCE [LARGE SCALE GENOMIC DNA]</scope>
    <source>
        <strain evidence="4 5">D1FHS</strain>
    </source>
</reference>
<dbReference type="Pfam" id="PF14402">
    <property type="entry name" value="7TM_transglut"/>
    <property type="match status" value="1"/>
</dbReference>
<proteinExistence type="predicted"/>
<name>A0A4P7BZH5_9GAMM</name>
<dbReference type="Proteomes" id="UP000294325">
    <property type="component" value="Chromosome"/>
</dbReference>
<keyword evidence="5" id="KW-1185">Reference proteome</keyword>
<dbReference type="RefSeq" id="WP_134358890.1">
    <property type="nucleotide sequence ID" value="NZ_CP038033.1"/>
</dbReference>
<dbReference type="AlphaFoldDB" id="A0A4P7BZH5"/>
<organism evidence="4 5">
    <name type="scientific">Nitrosococcus wardiae</name>
    <dbReference type="NCBI Taxonomy" id="1814290"/>
    <lineage>
        <taxon>Bacteria</taxon>
        <taxon>Pseudomonadati</taxon>
        <taxon>Pseudomonadota</taxon>
        <taxon>Gammaproteobacteria</taxon>
        <taxon>Chromatiales</taxon>
        <taxon>Chromatiaceae</taxon>
        <taxon>Nitrosococcus</taxon>
    </lineage>
</organism>
<evidence type="ECO:0000259" key="2">
    <source>
        <dbReference type="Pfam" id="PF14400"/>
    </source>
</evidence>
<dbReference type="OrthoDB" id="253840at2"/>
<gene>
    <name evidence="4" type="ORF">E3U44_14780</name>
</gene>
<feature type="transmembrane region" description="Helical" evidence="1">
    <location>
        <begin position="471"/>
        <end position="494"/>
    </location>
</feature>
<dbReference type="KEGG" id="nwr:E3U44_14780"/>
<evidence type="ECO:0008006" key="6">
    <source>
        <dbReference type="Google" id="ProtNLM"/>
    </source>
</evidence>
<feature type="transmembrane region" description="Helical" evidence="1">
    <location>
        <begin position="315"/>
        <end position="336"/>
    </location>
</feature>
<feature type="transmembrane region" description="Helical" evidence="1">
    <location>
        <begin position="416"/>
        <end position="434"/>
    </location>
</feature>
<feature type="transmembrane region" description="Helical" evidence="1">
    <location>
        <begin position="385"/>
        <end position="404"/>
    </location>
</feature>
<feature type="domain" description="7 transmembrane helices usually fused to an inactive transglutaminase" evidence="3">
    <location>
        <begin position="262"/>
        <end position="507"/>
    </location>
</feature>
<keyword evidence="1" id="KW-0472">Membrane</keyword>
<dbReference type="EMBL" id="CP038033">
    <property type="protein sequence ID" value="QBQ55633.1"/>
    <property type="molecule type" value="Genomic_DNA"/>
</dbReference>
<feature type="domain" description="Inactive transglutaminase fused to 7 transmembrane helices" evidence="2">
    <location>
        <begin position="23"/>
        <end position="185"/>
    </location>
</feature>
<accession>A0A4P7BZH5</accession>
<evidence type="ECO:0000313" key="5">
    <source>
        <dbReference type="Proteomes" id="UP000294325"/>
    </source>
</evidence>
<sequence>MKNLHVKILALFLIIIGTGVTYYKVTRLGLPVLPAEQTEVWMVEARLEFEAKGNQPVKARFYVPNNPLGFTVVDEDFISTKYGLTMEDNGINRIAQWAVRRVRGKQVLYYRIELAPEVAVPIKARSGITPPFPAVPDYPEPMGSVVQALLDEVRRKSADVASFTGELLVRLNAPNPDENVQVLRKGVEDSAAWVDRVIYILAGARIPARIVHLLQLKDGINHGTLTPWLEVHNGQEWLAFDPKTGSRGFPGNALIWYVGNDPLINLEGGSSPKVEYSISSQFQELVLVAERRARQINSMIMDFSLFSLPVQTQNVYRVLLLIPIGAFLIVVLRNIIGIKTFGTFMPILIALAFRETELLWGVLLFTGIVALGLLLRFYLEYLKLLLVPRLASVLVMVILLMAVISVLTHKIGLERGLSVALFPMVILTMAIERMSLVWEEHGPGEALQQGLGSLLVAVLSYLLMTNKLLGHLVFVFPELLLVVLAMTLLVGRYAGYRLTELWRFKEFLRKTDTR</sequence>
<keyword evidence="1" id="KW-1133">Transmembrane helix</keyword>
<evidence type="ECO:0000259" key="3">
    <source>
        <dbReference type="Pfam" id="PF14402"/>
    </source>
</evidence>
<dbReference type="InterPro" id="IPR025838">
    <property type="entry name" value="Transglut_i_TM"/>
</dbReference>
<evidence type="ECO:0000256" key="1">
    <source>
        <dbReference type="SAM" id="Phobius"/>
    </source>
</evidence>